<feature type="compositionally biased region" description="Polar residues" evidence="4">
    <location>
        <begin position="625"/>
        <end position="634"/>
    </location>
</feature>
<comment type="caution">
    <text evidence="7">The sequence shown here is derived from an EMBL/GenBank/DDBJ whole genome shotgun (WGS) entry which is preliminary data.</text>
</comment>
<name>A0A317VCX4_9EURO</name>
<sequence length="734" mass="81093">MGNASSQSDAVGHDEQLNKFNASQKKRTAAPKSPTATKKVKRDAKPAGSTSTQKRKALSDSANDNTQRSLPSPPNESSGRPAKRNKVSEPKQKPTRNRNRKALSTVKDRGKTNDAPIQDAAPAQQHTEPQAVTSAEPEPEPEVRSNASPSLTEEENVTSTPGSAAGTEGPDEKAVVQPGFRKGKHGVDSLTGEKKEVGFFKPHEVQKLEKFKLDFCTNHGLSSGTFDLMIQHSERDRLSIFPCHSNITTKTAFWKDIYSIIPGRDRRSVYRFMRRHFQGSSQKPHHWTEEQDDELVLHHERHGPKWAFIAKMLGRSDDDVVQRWKNRLQHRKTMNRGPWSEQEVRSLLELLQASWDGLKGTEHELDLGRDIYEMDESLIAWGHISDKMKNCRSRQQCADKWRKIRRKIAAHRCKKNPDAFYDPIIETRLSIRRSKLRAATRQSDKQFKSAEFVKSDDDSDADPDEGTEATPTAAQSVGKIDKRSSSGQRAFSSAKAKKKHVSLAPNGASKKNSIKSISDSDTDSDSYSVYNSDSESDLNSDSGSESSESQSELDADSAKQQPKKQQPATTHEKPNIKSEDTCSSESEAEPLRETGDSKDQPVVNGARQRKTAVIAGQKAKAPPHASNSKQQNADQPKVKYSLSSSESKSEDSETSDDSEPTSPAHKRGIGHTSKPPPSTKKPVDRKRKANPSFPGVKPANTSDNETDEIDSDNESTESDSDTDSSSTSSSSSSD</sequence>
<dbReference type="GeneID" id="37066358"/>
<evidence type="ECO:0000256" key="3">
    <source>
        <dbReference type="ARBA" id="ARBA00023242"/>
    </source>
</evidence>
<organism evidence="7 8">
    <name type="scientific">Aspergillus heteromorphus CBS 117.55</name>
    <dbReference type="NCBI Taxonomy" id="1448321"/>
    <lineage>
        <taxon>Eukaryota</taxon>
        <taxon>Fungi</taxon>
        <taxon>Dikarya</taxon>
        <taxon>Ascomycota</taxon>
        <taxon>Pezizomycotina</taxon>
        <taxon>Eurotiomycetes</taxon>
        <taxon>Eurotiomycetidae</taxon>
        <taxon>Eurotiales</taxon>
        <taxon>Aspergillaceae</taxon>
        <taxon>Aspergillus</taxon>
        <taxon>Aspergillus subgen. Circumdati</taxon>
    </lineage>
</organism>
<feature type="compositionally biased region" description="Low complexity" evidence="4">
    <location>
        <begin position="723"/>
        <end position="734"/>
    </location>
</feature>
<dbReference type="PROSITE" id="PS50090">
    <property type="entry name" value="MYB_LIKE"/>
    <property type="match status" value="2"/>
</dbReference>
<dbReference type="InterPro" id="IPR017930">
    <property type="entry name" value="Myb_dom"/>
</dbReference>
<feature type="domain" description="Myb-like" evidence="5">
    <location>
        <begin position="279"/>
        <end position="328"/>
    </location>
</feature>
<evidence type="ECO:0000256" key="1">
    <source>
        <dbReference type="ARBA" id="ARBA00004123"/>
    </source>
</evidence>
<evidence type="ECO:0000259" key="5">
    <source>
        <dbReference type="PROSITE" id="PS50090"/>
    </source>
</evidence>
<dbReference type="SUPFAM" id="SSF46689">
    <property type="entry name" value="Homeodomain-like"/>
    <property type="match status" value="1"/>
</dbReference>
<dbReference type="PROSITE" id="PS51294">
    <property type="entry name" value="HTH_MYB"/>
    <property type="match status" value="1"/>
</dbReference>
<feature type="compositionally biased region" description="Basic and acidic residues" evidence="4">
    <location>
        <begin position="442"/>
        <end position="456"/>
    </location>
</feature>
<dbReference type="STRING" id="1448321.A0A317VCX4"/>
<dbReference type="GO" id="GO:0005634">
    <property type="term" value="C:nucleus"/>
    <property type="evidence" value="ECO:0007669"/>
    <property type="project" value="UniProtKB-SubCell"/>
</dbReference>
<dbReference type="PANTHER" id="PTHR46380">
    <property type="entry name" value="CYCLIN-D-BINDING MYB-LIKE TRANSCRIPTION FACTOR 1"/>
    <property type="match status" value="1"/>
</dbReference>
<dbReference type="InterPro" id="IPR009057">
    <property type="entry name" value="Homeodomain-like_sf"/>
</dbReference>
<dbReference type="SMART" id="SM00717">
    <property type="entry name" value="SANT"/>
    <property type="match status" value="2"/>
</dbReference>
<dbReference type="EMBL" id="MSFL01000032">
    <property type="protein sequence ID" value="PWY69720.1"/>
    <property type="molecule type" value="Genomic_DNA"/>
</dbReference>
<dbReference type="OrthoDB" id="39591at2759"/>
<dbReference type="Gene3D" id="1.10.10.60">
    <property type="entry name" value="Homeodomain-like"/>
    <property type="match status" value="2"/>
</dbReference>
<dbReference type="InterPro" id="IPR001005">
    <property type="entry name" value="SANT/Myb"/>
</dbReference>
<feature type="domain" description="Myb-like" evidence="5">
    <location>
        <begin position="331"/>
        <end position="405"/>
    </location>
</feature>
<comment type="subcellular location">
    <subcellularLocation>
        <location evidence="1">Nucleus</location>
    </subcellularLocation>
</comment>
<feature type="compositionally biased region" description="Acidic residues" evidence="4">
    <location>
        <begin position="457"/>
        <end position="467"/>
    </location>
</feature>
<dbReference type="Pfam" id="PF13921">
    <property type="entry name" value="Myb_DNA-bind_6"/>
    <property type="match status" value="1"/>
</dbReference>
<evidence type="ECO:0000256" key="4">
    <source>
        <dbReference type="SAM" id="MobiDB-lite"/>
    </source>
</evidence>
<keyword evidence="3" id="KW-0539">Nucleus</keyword>
<dbReference type="CDD" id="cd00167">
    <property type="entry name" value="SANT"/>
    <property type="match status" value="1"/>
</dbReference>
<dbReference type="PANTHER" id="PTHR46380:SF2">
    <property type="entry name" value="CYCLIN-D-BINDING MYB-LIKE TRANSCRIPTION FACTOR 1"/>
    <property type="match status" value="1"/>
</dbReference>
<feature type="compositionally biased region" description="Low complexity" evidence="4">
    <location>
        <begin position="509"/>
        <end position="567"/>
    </location>
</feature>
<keyword evidence="2" id="KW-0238">DNA-binding</keyword>
<dbReference type="InterPro" id="IPR051651">
    <property type="entry name" value="DMTF1_DNA-bind_reg"/>
</dbReference>
<proteinExistence type="predicted"/>
<feature type="compositionally biased region" description="Polar residues" evidence="4">
    <location>
        <begin position="60"/>
        <end position="78"/>
    </location>
</feature>
<accession>A0A317VCX4</accession>
<evidence type="ECO:0008006" key="9">
    <source>
        <dbReference type="Google" id="ProtNLM"/>
    </source>
</evidence>
<dbReference type="Proteomes" id="UP000247233">
    <property type="component" value="Unassembled WGS sequence"/>
</dbReference>
<feature type="compositionally biased region" description="Basic and acidic residues" evidence="4">
    <location>
        <begin position="589"/>
        <end position="599"/>
    </location>
</feature>
<feature type="compositionally biased region" description="Acidic residues" evidence="4">
    <location>
        <begin position="704"/>
        <end position="722"/>
    </location>
</feature>
<dbReference type="GO" id="GO:0000976">
    <property type="term" value="F:transcription cis-regulatory region binding"/>
    <property type="evidence" value="ECO:0007669"/>
    <property type="project" value="TreeGrafter"/>
</dbReference>
<reference evidence="7 8" key="1">
    <citation type="submission" date="2016-12" db="EMBL/GenBank/DDBJ databases">
        <title>The genomes of Aspergillus section Nigri reveals drivers in fungal speciation.</title>
        <authorList>
            <consortium name="DOE Joint Genome Institute"/>
            <person name="Vesth T.C."/>
            <person name="Nybo J."/>
            <person name="Theobald S."/>
            <person name="Brandl J."/>
            <person name="Frisvad J.C."/>
            <person name="Nielsen K.F."/>
            <person name="Lyhne E.K."/>
            <person name="Kogle M.E."/>
            <person name="Kuo A."/>
            <person name="Riley R."/>
            <person name="Clum A."/>
            <person name="Nolan M."/>
            <person name="Lipzen A."/>
            <person name="Salamov A."/>
            <person name="Henrissat B."/>
            <person name="Wiebenga A."/>
            <person name="De Vries R.P."/>
            <person name="Grigoriev I.V."/>
            <person name="Mortensen U.H."/>
            <person name="Andersen M.R."/>
            <person name="Baker S.E."/>
        </authorList>
    </citation>
    <scope>NUCLEOTIDE SEQUENCE [LARGE SCALE GENOMIC DNA]</scope>
    <source>
        <strain evidence="7 8">CBS 117.55</strain>
    </source>
</reference>
<feature type="compositionally biased region" description="Basic and acidic residues" evidence="4">
    <location>
        <begin position="570"/>
        <end position="580"/>
    </location>
</feature>
<protein>
    <recommendedName>
        <fullName evidence="9">MYB DNA-binding domain protein</fullName>
    </recommendedName>
</protein>
<evidence type="ECO:0000259" key="6">
    <source>
        <dbReference type="PROSITE" id="PS51294"/>
    </source>
</evidence>
<feature type="region of interest" description="Disordered" evidence="4">
    <location>
        <begin position="1"/>
        <end position="188"/>
    </location>
</feature>
<dbReference type="AlphaFoldDB" id="A0A317VCX4"/>
<feature type="compositionally biased region" description="Low complexity" evidence="4">
    <location>
        <begin position="114"/>
        <end position="125"/>
    </location>
</feature>
<keyword evidence="8" id="KW-1185">Reference proteome</keyword>
<evidence type="ECO:0000313" key="7">
    <source>
        <dbReference type="EMBL" id="PWY69720.1"/>
    </source>
</evidence>
<feature type="compositionally biased region" description="Polar residues" evidence="4">
    <location>
        <begin position="145"/>
        <end position="162"/>
    </location>
</feature>
<dbReference type="RefSeq" id="XP_025395672.1">
    <property type="nucleotide sequence ID" value="XM_025544121.1"/>
</dbReference>
<feature type="region of interest" description="Disordered" evidence="4">
    <location>
        <begin position="437"/>
        <end position="734"/>
    </location>
</feature>
<evidence type="ECO:0000313" key="8">
    <source>
        <dbReference type="Proteomes" id="UP000247233"/>
    </source>
</evidence>
<dbReference type="GO" id="GO:0003700">
    <property type="term" value="F:DNA-binding transcription factor activity"/>
    <property type="evidence" value="ECO:0007669"/>
    <property type="project" value="TreeGrafter"/>
</dbReference>
<feature type="domain" description="HTH myb-type" evidence="6">
    <location>
        <begin position="287"/>
        <end position="332"/>
    </location>
</feature>
<dbReference type="VEuPathDB" id="FungiDB:BO70DRAFT_365648"/>
<evidence type="ECO:0000256" key="2">
    <source>
        <dbReference type="ARBA" id="ARBA00023125"/>
    </source>
</evidence>
<gene>
    <name evidence="7" type="ORF">BO70DRAFT_365648</name>
</gene>